<evidence type="ECO:0000256" key="2">
    <source>
        <dbReference type="ARBA" id="ARBA00011881"/>
    </source>
</evidence>
<dbReference type="AlphaFoldDB" id="A0A858JJF1"/>
<dbReference type="GO" id="GO:0046872">
    <property type="term" value="F:metal ion binding"/>
    <property type="evidence" value="ECO:0007669"/>
    <property type="project" value="UniProtKB-UniRule"/>
</dbReference>
<feature type="binding site" evidence="4">
    <location>
        <begin position="347"/>
        <end position="348"/>
    </location>
    <ligand>
        <name>substrate</name>
    </ligand>
</feature>
<reference evidence="5 6" key="1">
    <citation type="submission" date="2020-03" db="EMBL/GenBank/DDBJ databases">
        <title>Isolation of cellulose-producing strains, genome characterization and application of the synthesized cellulose films as an economical and sustainable material for piezoelectric sensor construction.</title>
        <authorList>
            <person name="Mangayil R.K."/>
        </authorList>
    </citation>
    <scope>NUCLEOTIDE SEQUENCE [LARGE SCALE GENOMIC DNA]</scope>
    <source>
        <strain evidence="5 6">ENS 9a1a</strain>
    </source>
</reference>
<comment type="catalytic activity">
    <reaction evidence="4">
        <text>cyanurate + H2O = 1-carboxybiuret + H(+)</text>
        <dbReference type="Rhea" id="RHEA:70363"/>
        <dbReference type="ChEBI" id="CHEBI:15377"/>
        <dbReference type="ChEBI" id="CHEBI:15378"/>
        <dbReference type="ChEBI" id="CHEBI:38028"/>
        <dbReference type="ChEBI" id="CHEBI:142864"/>
        <dbReference type="EC" id="3.5.2.15"/>
    </reaction>
</comment>
<feature type="binding site" evidence="4">
    <location>
        <position position="354"/>
    </location>
    <ligand>
        <name>Mg(2+)</name>
        <dbReference type="ChEBI" id="CHEBI:18420"/>
        <note>structural</note>
    </ligand>
</feature>
<comment type="pathway">
    <text evidence="4">Xenobiotic degradation; atrazine degradation; biuret from cyanurate: step 1/1.</text>
</comment>
<protein>
    <recommendedName>
        <fullName evidence="4">Cyanuric acid amidohydrolase</fullName>
        <shortName evidence="4">CAH</shortName>
        <ecNumber evidence="4">3.5.2.15</ecNumber>
    </recommendedName>
</protein>
<dbReference type="InterPro" id="IPR043006">
    <property type="entry name" value="AtzD/Barbiturase_RUB"/>
</dbReference>
<dbReference type="HAMAP" id="MF_01989">
    <property type="entry name" value="Cyc_amidohydrol"/>
    <property type="match status" value="1"/>
</dbReference>
<evidence type="ECO:0000313" key="6">
    <source>
        <dbReference type="Proteomes" id="UP000502533"/>
    </source>
</evidence>
<dbReference type="RefSeq" id="WP_039999992.1">
    <property type="nucleotide sequence ID" value="NZ_CALMTF010000130.1"/>
</dbReference>
<feature type="binding site" evidence="4">
    <location>
        <position position="51"/>
    </location>
    <ligand>
        <name>substrate</name>
    </ligand>
</feature>
<dbReference type="InterPro" id="IPR043008">
    <property type="entry name" value="AtzD/Barbiturase_RUA"/>
</dbReference>
<name>A0A858JJF1_9PROT</name>
<feature type="binding site" evidence="4">
    <location>
        <position position="301"/>
    </location>
    <ligand>
        <name>Mg(2+)</name>
        <dbReference type="ChEBI" id="CHEBI:18420"/>
        <note>structural</note>
    </ligand>
</feature>
<sequence length="369" mass="38578">MEARVTCIPASAPNDISGLRAAIENGRVSAAHIVAILGKTEGNGCVNDFTRGYATDTFKAFLGGLTGQDAGDIERRTAFVMSGGTEGGLSPHWIVFEIHPDRTPPRPDRKALAIGTATTRPFAPHEIGRMPQVNETAHAVREAMAHAGIDHVDDVHYVQVKCPLLTKSRIARAVGDGHTVATTSTLDSMGYSRGASALGVAVALGEIGEDTVHDGVVCRDYGLYSSRASTSAGVELMENQVVVMGNSPHWSGDLLASHDVMADAIDAAALLRALAKVDIHATCPLPPEPARRVVTLLTKAEASRSGQIRNARHTMLDDSDIASSRHARALVGGVMAGALGRTALFVSGGAEHQGPDGGGPLSIIVRRGD</sequence>
<dbReference type="UniPathway" id="UPA00008">
    <property type="reaction ID" value="UER00502"/>
</dbReference>
<comment type="function">
    <text evidence="4">Responsible for the hydrolysis of cyanuric acid, an intermediate formed during catabolism of s-triazine based compounds in herbicides such as atrazine and polymers such as melamine. Catalyzes the hydrolytic opening of the s-triazine ring of cyanuric acid (2,4,6-trihydroxy-s-triazine) to yield carbon dioxide and carboxybiuret, which spontaneously decarboxylates to biuret.</text>
</comment>
<keyword evidence="4" id="KW-0460">Magnesium</keyword>
<dbReference type="Pfam" id="PF09663">
    <property type="entry name" value="Amido_AtzD_TrzD"/>
    <property type="match status" value="1"/>
</dbReference>
<dbReference type="Gene3D" id="3.30.1330.160">
    <property type="entry name" value="Cyanuric acid hydrolase/Barbituras, RU C"/>
    <property type="match status" value="1"/>
</dbReference>
<organism evidence="5 6">
    <name type="scientific">Komagataeibacter rhaeticus</name>
    <dbReference type="NCBI Taxonomy" id="215221"/>
    <lineage>
        <taxon>Bacteria</taxon>
        <taxon>Pseudomonadati</taxon>
        <taxon>Pseudomonadota</taxon>
        <taxon>Alphaproteobacteria</taxon>
        <taxon>Acetobacterales</taxon>
        <taxon>Acetobacteraceae</taxon>
        <taxon>Komagataeibacter</taxon>
    </lineage>
</organism>
<feature type="site" description="Important for substrate specificity" evidence="4">
    <location>
        <position position="324"/>
    </location>
</feature>
<dbReference type="GO" id="GO:0018753">
    <property type="term" value="F:cyanuric acid amidohydrolase activity"/>
    <property type="evidence" value="ECO:0007669"/>
    <property type="project" value="UniProtKB-UniRule"/>
</dbReference>
<feature type="binding site" evidence="4">
    <location>
        <position position="328"/>
    </location>
    <ligand>
        <name>substrate</name>
    </ligand>
</feature>
<feature type="binding site" evidence="4">
    <location>
        <begin position="231"/>
        <end position="232"/>
    </location>
    <ligand>
        <name>substrate</name>
    </ligand>
</feature>
<feature type="binding site" evidence="4">
    <location>
        <position position="193"/>
    </location>
    <ligand>
        <name>substrate</name>
    </ligand>
</feature>
<dbReference type="InterPro" id="IPR043007">
    <property type="entry name" value="AtzD/Barbiturase_RUC"/>
</dbReference>
<dbReference type="InterPro" id="IPR014086">
    <property type="entry name" value="AtzD/Barbiturase"/>
</dbReference>
<evidence type="ECO:0000313" key="5">
    <source>
        <dbReference type="EMBL" id="QIP37051.1"/>
    </source>
</evidence>
<feature type="active site" description="Nucleophile" evidence="4">
    <location>
        <position position="231"/>
    </location>
</feature>
<proteinExistence type="inferred from homology"/>
<dbReference type="EMBL" id="CP050139">
    <property type="protein sequence ID" value="QIP37051.1"/>
    <property type="molecule type" value="Genomic_DNA"/>
</dbReference>
<dbReference type="Gene3D" id="3.30.1330.170">
    <property type="entry name" value="Cyanuric acid hydrolase/Barbiturase, RU A"/>
    <property type="match status" value="1"/>
</dbReference>
<feature type="active site" evidence="4">
    <location>
        <position position="161"/>
    </location>
</feature>
<accession>A0A858JJF1</accession>
<dbReference type="EC" id="3.5.2.15" evidence="4"/>
<feature type="region of interest" description="RU C" evidence="4">
    <location>
        <begin position="254"/>
        <end position="369"/>
    </location>
</feature>
<dbReference type="GO" id="GO:0019381">
    <property type="term" value="P:atrazine catabolic process"/>
    <property type="evidence" value="ECO:0007669"/>
    <property type="project" value="UniProtKB-UniRule"/>
</dbReference>
<dbReference type="KEGG" id="kre:GWK63_09735"/>
<feature type="region of interest" description="RU A" evidence="4">
    <location>
        <begin position="1"/>
        <end position="102"/>
    </location>
</feature>
<feature type="region of interest" description="RU B" evidence="4">
    <location>
        <begin position="111"/>
        <end position="248"/>
    </location>
</feature>
<evidence type="ECO:0000256" key="1">
    <source>
        <dbReference type="ARBA" id="ARBA00010947"/>
    </source>
</evidence>
<gene>
    <name evidence="5" type="ORF">GWK63_09735</name>
</gene>
<keyword evidence="6" id="KW-1185">Reference proteome</keyword>
<comment type="caution">
    <text evidence="4">Lacks conserved residue(s) required for the propagation of feature annotation.</text>
</comment>
<comment type="subunit">
    <text evidence="2 4">Homotetramer.</text>
</comment>
<feature type="binding site" evidence="4">
    <location>
        <position position="353"/>
    </location>
    <ligand>
        <name>Mg(2+)</name>
        <dbReference type="ChEBI" id="CHEBI:18420"/>
        <note>structural</note>
    </ligand>
</feature>
<feature type="binding site" evidence="4">
    <location>
        <begin position="82"/>
        <end position="83"/>
    </location>
    <ligand>
        <name>substrate</name>
    </ligand>
</feature>
<evidence type="ECO:0000256" key="3">
    <source>
        <dbReference type="ARBA" id="ARBA00022801"/>
    </source>
</evidence>
<feature type="binding site" evidence="4">
    <location>
        <position position="358"/>
    </location>
    <ligand>
        <name>Mg(2+)</name>
        <dbReference type="ChEBI" id="CHEBI:18420"/>
        <note>structural</note>
    </ligand>
</feature>
<evidence type="ECO:0000256" key="4">
    <source>
        <dbReference type="HAMAP-Rule" id="MF_01989"/>
    </source>
</evidence>
<dbReference type="NCBIfam" id="TIGR02714">
    <property type="entry name" value="amido_AtzD_TrzD"/>
    <property type="match status" value="1"/>
</dbReference>
<keyword evidence="3 4" id="KW-0378">Hydrolase</keyword>
<keyword evidence="4" id="KW-0479">Metal-binding</keyword>
<feature type="binding site" evidence="4">
    <location>
        <position position="355"/>
    </location>
    <ligand>
        <name>Mg(2+)</name>
        <dbReference type="ChEBI" id="CHEBI:18420"/>
        <note>structural</note>
    </ligand>
</feature>
<comment type="activity regulation">
    <text evidence="4">Inhibited by barbituric acid.</text>
</comment>
<dbReference type="Gene3D" id="3.30.1330.180">
    <property type="entry name" value="Cyanuric acid hydrolase/Barbiturase, RU B"/>
    <property type="match status" value="1"/>
</dbReference>
<comment type="similarity">
    <text evidence="1 4">Belongs to the cyclic amide hydrolase (CyAH) family.</text>
</comment>
<feature type="binding site" evidence="4">
    <location>
        <position position="350"/>
    </location>
    <ligand>
        <name>Mg(2+)</name>
        <dbReference type="ChEBI" id="CHEBI:18420"/>
        <note>structural</note>
    </ligand>
</feature>
<comment type="domain">
    <text evidence="4">The monomer structure is formed from three repeating units (RUs) that share the same structure as one another. The monomer, the active site and substrate all possess threefold rotational symmetry, to the extent that the active site possesses three potential Ser-Lys catalytic dyads. It is possible that any or all of the three active-site serines may act as nucleophile (albeit only one can do so per catalytic cycle).</text>
</comment>
<dbReference type="Proteomes" id="UP000502533">
    <property type="component" value="Chromosome"/>
</dbReference>